<keyword evidence="2 8" id="KW-0963">Cytoplasm</keyword>
<dbReference type="InterPro" id="IPR012796">
    <property type="entry name" value="Lysidine-tRNA-synth_C"/>
</dbReference>
<dbReference type="Proteomes" id="UP000053797">
    <property type="component" value="Unassembled WGS sequence"/>
</dbReference>
<evidence type="ECO:0000256" key="1">
    <source>
        <dbReference type="ARBA" id="ARBA00004496"/>
    </source>
</evidence>
<dbReference type="Pfam" id="PF01171">
    <property type="entry name" value="ATP_bind_3"/>
    <property type="match status" value="1"/>
</dbReference>
<dbReference type="CDD" id="cd01992">
    <property type="entry name" value="TilS_N"/>
    <property type="match status" value="1"/>
</dbReference>
<evidence type="ECO:0000256" key="2">
    <source>
        <dbReference type="ARBA" id="ARBA00022490"/>
    </source>
</evidence>
<proteinExistence type="inferred from homology"/>
<evidence type="ECO:0000256" key="4">
    <source>
        <dbReference type="ARBA" id="ARBA00022694"/>
    </source>
</evidence>
<dbReference type="RefSeq" id="WP_058266109.1">
    <property type="nucleotide sequence ID" value="NZ_FMYN01000009.1"/>
</dbReference>
<gene>
    <name evidence="8" type="primary">tilS</name>
    <name evidence="10" type="ORF">AS033_16415</name>
</gene>
<evidence type="ECO:0000256" key="6">
    <source>
        <dbReference type="ARBA" id="ARBA00022840"/>
    </source>
</evidence>
<dbReference type="NCBIfam" id="TIGR02432">
    <property type="entry name" value="lysidine_TilS_N"/>
    <property type="match status" value="1"/>
</dbReference>
<evidence type="ECO:0000313" key="10">
    <source>
        <dbReference type="EMBL" id="KSU47482.1"/>
    </source>
</evidence>
<name>A0A0V8GBF0_9BACL</name>
<dbReference type="EC" id="6.3.4.19" evidence="8"/>
<dbReference type="GO" id="GO:0032267">
    <property type="term" value="F:tRNA(Ile)-lysidine synthase activity"/>
    <property type="evidence" value="ECO:0007669"/>
    <property type="project" value="UniProtKB-EC"/>
</dbReference>
<evidence type="ECO:0000256" key="5">
    <source>
        <dbReference type="ARBA" id="ARBA00022741"/>
    </source>
</evidence>
<comment type="similarity">
    <text evidence="8">Belongs to the tRNA(Ile)-lysidine synthase family.</text>
</comment>
<comment type="caution">
    <text evidence="10">The sequence shown here is derived from an EMBL/GenBank/DDBJ whole genome shotgun (WGS) entry which is preliminary data.</text>
</comment>
<dbReference type="GO" id="GO:0005524">
    <property type="term" value="F:ATP binding"/>
    <property type="evidence" value="ECO:0007669"/>
    <property type="project" value="UniProtKB-UniRule"/>
</dbReference>
<dbReference type="SMART" id="SM00977">
    <property type="entry name" value="TilS_C"/>
    <property type="match status" value="1"/>
</dbReference>
<comment type="domain">
    <text evidence="8">The N-terminal region contains the highly conserved SGGXDS motif, predicted to be a P-loop motif involved in ATP binding.</text>
</comment>
<keyword evidence="4 8" id="KW-0819">tRNA processing</keyword>
<evidence type="ECO:0000259" key="9">
    <source>
        <dbReference type="SMART" id="SM00977"/>
    </source>
</evidence>
<dbReference type="AlphaFoldDB" id="A0A0V8GBF0"/>
<feature type="domain" description="Lysidine-tRNA(Ile) synthetase C-terminal" evidence="9">
    <location>
        <begin position="337"/>
        <end position="410"/>
    </location>
</feature>
<dbReference type="NCBIfam" id="TIGR02433">
    <property type="entry name" value="lysidine_TilS_C"/>
    <property type="match status" value="1"/>
</dbReference>
<dbReference type="HAMAP" id="MF_01161">
    <property type="entry name" value="tRNA_Ile_lys_synt"/>
    <property type="match status" value="1"/>
</dbReference>
<dbReference type="Pfam" id="PF11734">
    <property type="entry name" value="TilS_C"/>
    <property type="match status" value="1"/>
</dbReference>
<dbReference type="InterPro" id="IPR014729">
    <property type="entry name" value="Rossmann-like_a/b/a_fold"/>
</dbReference>
<evidence type="ECO:0000256" key="7">
    <source>
        <dbReference type="ARBA" id="ARBA00048539"/>
    </source>
</evidence>
<evidence type="ECO:0000313" key="11">
    <source>
        <dbReference type="Proteomes" id="UP000053797"/>
    </source>
</evidence>
<dbReference type="EMBL" id="LNQL01000009">
    <property type="protein sequence ID" value="KSU47482.1"/>
    <property type="molecule type" value="Genomic_DNA"/>
</dbReference>
<dbReference type="PANTHER" id="PTHR43033">
    <property type="entry name" value="TRNA(ILE)-LYSIDINE SYNTHASE-RELATED"/>
    <property type="match status" value="1"/>
</dbReference>
<dbReference type="InterPro" id="IPR012094">
    <property type="entry name" value="tRNA_Ile_lys_synt"/>
</dbReference>
<dbReference type="PANTHER" id="PTHR43033:SF1">
    <property type="entry name" value="TRNA(ILE)-LYSIDINE SYNTHASE-RELATED"/>
    <property type="match status" value="1"/>
</dbReference>
<reference evidence="10 11" key="1">
    <citation type="journal article" date="2015" name="Int. J. Syst. Evol. Microbiol.">
        <title>Exiguobacterium enclense sp. nov., isolated from sediment.</title>
        <authorList>
            <person name="Dastager S.G."/>
            <person name="Mawlankar R."/>
            <person name="Sonalkar V.V."/>
            <person name="Thorat M.N."/>
            <person name="Mual P."/>
            <person name="Verma A."/>
            <person name="Krishnamurthi S."/>
            <person name="Tang S.K."/>
            <person name="Li W.J."/>
        </authorList>
    </citation>
    <scope>NUCLEOTIDE SEQUENCE [LARGE SCALE GENOMIC DNA]</scope>
    <source>
        <strain evidence="10 11">NIO-1109</strain>
    </source>
</reference>
<dbReference type="SUPFAM" id="SSF52402">
    <property type="entry name" value="Adenine nucleotide alpha hydrolases-like"/>
    <property type="match status" value="1"/>
</dbReference>
<dbReference type="Gene3D" id="3.40.50.620">
    <property type="entry name" value="HUPs"/>
    <property type="match status" value="1"/>
</dbReference>
<dbReference type="GO" id="GO:0005737">
    <property type="term" value="C:cytoplasm"/>
    <property type="evidence" value="ECO:0007669"/>
    <property type="project" value="UniProtKB-SubCell"/>
</dbReference>
<dbReference type="InterPro" id="IPR012795">
    <property type="entry name" value="tRNA_Ile_lys_synt_N"/>
</dbReference>
<accession>A0A0V8GBF0</accession>
<comment type="function">
    <text evidence="8">Ligates lysine onto the cytidine present at position 34 of the AUA codon-specific tRNA(Ile) that contains the anticodon CAU, in an ATP-dependent manner. Cytidine is converted to lysidine, thus changing the amino acid specificity of the tRNA from methionine to isoleucine.</text>
</comment>
<comment type="catalytic activity">
    <reaction evidence="7 8">
        <text>cytidine(34) in tRNA(Ile2) + L-lysine + ATP = lysidine(34) in tRNA(Ile2) + AMP + diphosphate + H(+)</text>
        <dbReference type="Rhea" id="RHEA:43744"/>
        <dbReference type="Rhea" id="RHEA-COMP:10625"/>
        <dbReference type="Rhea" id="RHEA-COMP:10670"/>
        <dbReference type="ChEBI" id="CHEBI:15378"/>
        <dbReference type="ChEBI" id="CHEBI:30616"/>
        <dbReference type="ChEBI" id="CHEBI:32551"/>
        <dbReference type="ChEBI" id="CHEBI:33019"/>
        <dbReference type="ChEBI" id="CHEBI:82748"/>
        <dbReference type="ChEBI" id="CHEBI:83665"/>
        <dbReference type="ChEBI" id="CHEBI:456215"/>
        <dbReference type="EC" id="6.3.4.19"/>
    </reaction>
</comment>
<dbReference type="GO" id="GO:0006400">
    <property type="term" value="P:tRNA modification"/>
    <property type="evidence" value="ECO:0007669"/>
    <property type="project" value="UniProtKB-UniRule"/>
</dbReference>
<evidence type="ECO:0000256" key="8">
    <source>
        <dbReference type="HAMAP-Rule" id="MF_01161"/>
    </source>
</evidence>
<keyword evidence="3 8" id="KW-0436">Ligase</keyword>
<evidence type="ECO:0000256" key="3">
    <source>
        <dbReference type="ARBA" id="ARBA00022598"/>
    </source>
</evidence>
<organism evidence="10 11">
    <name type="scientific">Exiguobacterium indicum</name>
    <dbReference type="NCBI Taxonomy" id="296995"/>
    <lineage>
        <taxon>Bacteria</taxon>
        <taxon>Bacillati</taxon>
        <taxon>Bacillota</taxon>
        <taxon>Bacilli</taxon>
        <taxon>Bacillales</taxon>
        <taxon>Bacillales Family XII. Incertae Sedis</taxon>
        <taxon>Exiguobacterium</taxon>
    </lineage>
</organism>
<keyword evidence="6 8" id="KW-0067">ATP-binding</keyword>
<sequence>MEGVPFEPLLVGVSGGCDSMVLVDRLYKEGYDIAIAHVHHGLREASDEEALFIKEWATSRKISFFMTRLEWTGRKSSQAACREERYAFFERIMEETGRSRLILAHHQDDQIETLLIQLIRGEAQVDGIPTVRPFGNGWLHRPLLHESKQTLLEYALQHEVPWREDASNAETTYLRNQIRHTIVPSLRDMRPEFEQATAAAAHARQQIIREHAAFVATYLERCKEANGIPVARILELPTDLQRLVLPTLTGEMFSSDVIRHFVTWLRVDKGSDEVYYGNWRMRRAYGFLMQDRVIRSMNDDLSFQVGENLGTYHYGEQMVRFSIGNQGIPLDAIAFPLTVRPPRPGDRIQLAVGSKKVSRILIDAKVPRYLREQVPVVVDANGVILAVIGHRIAIFGSFELLAKSYLMIEW</sequence>
<keyword evidence="5 8" id="KW-0547">Nucleotide-binding</keyword>
<protein>
    <recommendedName>
        <fullName evidence="8">tRNA(Ile)-lysidine synthase</fullName>
        <ecNumber evidence="8">6.3.4.19</ecNumber>
    </recommendedName>
    <alternativeName>
        <fullName evidence="8">tRNA(Ile)-2-lysyl-cytidine synthase</fullName>
    </alternativeName>
    <alternativeName>
        <fullName evidence="8">tRNA(Ile)-lysidine synthetase</fullName>
    </alternativeName>
</protein>
<feature type="binding site" evidence="8">
    <location>
        <begin position="14"/>
        <end position="19"/>
    </location>
    <ligand>
        <name>ATP</name>
        <dbReference type="ChEBI" id="CHEBI:30616"/>
    </ligand>
</feature>
<dbReference type="OrthoDB" id="9807403at2"/>
<dbReference type="SUPFAM" id="SSF56037">
    <property type="entry name" value="PheT/TilS domain"/>
    <property type="match status" value="1"/>
</dbReference>
<dbReference type="InterPro" id="IPR011063">
    <property type="entry name" value="TilS/TtcA_N"/>
</dbReference>
<comment type="subcellular location">
    <subcellularLocation>
        <location evidence="1 8">Cytoplasm</location>
    </subcellularLocation>
</comment>